<organism evidence="2">
    <name type="scientific">Dichomitus squalens</name>
    <dbReference type="NCBI Taxonomy" id="114155"/>
    <lineage>
        <taxon>Eukaryota</taxon>
        <taxon>Fungi</taxon>
        <taxon>Dikarya</taxon>
        <taxon>Basidiomycota</taxon>
        <taxon>Agaricomycotina</taxon>
        <taxon>Agaricomycetes</taxon>
        <taxon>Polyporales</taxon>
        <taxon>Polyporaceae</taxon>
        <taxon>Dichomitus</taxon>
    </lineage>
</organism>
<proteinExistence type="predicted"/>
<name>A0A4Q9M4D6_9APHY</name>
<accession>A0A4Q9M4D6</accession>
<evidence type="ECO:0000256" key="1">
    <source>
        <dbReference type="SAM" id="MobiDB-lite"/>
    </source>
</evidence>
<gene>
    <name evidence="2" type="ORF">BD311DRAFT_800803</name>
</gene>
<evidence type="ECO:0000313" key="2">
    <source>
        <dbReference type="EMBL" id="TBU21760.1"/>
    </source>
</evidence>
<feature type="region of interest" description="Disordered" evidence="1">
    <location>
        <begin position="31"/>
        <end position="97"/>
    </location>
</feature>
<dbReference type="AlphaFoldDB" id="A0A4Q9M4D6"/>
<reference evidence="2" key="1">
    <citation type="submission" date="2019-01" db="EMBL/GenBank/DDBJ databases">
        <title>Draft genome sequences of three monokaryotic isolates of the white-rot basidiomycete fungus Dichomitus squalens.</title>
        <authorList>
            <consortium name="DOE Joint Genome Institute"/>
            <person name="Lopez S.C."/>
            <person name="Andreopoulos B."/>
            <person name="Pangilinan J."/>
            <person name="Lipzen A."/>
            <person name="Riley R."/>
            <person name="Ahrendt S."/>
            <person name="Ng V."/>
            <person name="Barry K."/>
            <person name="Daum C."/>
            <person name="Grigoriev I.V."/>
            <person name="Hilden K.S."/>
            <person name="Makela M.R."/>
            <person name="de Vries R.P."/>
        </authorList>
    </citation>
    <scope>NUCLEOTIDE SEQUENCE [LARGE SCALE GENOMIC DNA]</scope>
    <source>
        <strain evidence="2">OM18370.1</strain>
    </source>
</reference>
<feature type="compositionally biased region" description="Basic residues" evidence="1">
    <location>
        <begin position="40"/>
        <end position="73"/>
    </location>
</feature>
<dbReference type="Proteomes" id="UP000292957">
    <property type="component" value="Unassembled WGS sequence"/>
</dbReference>
<sequence length="170" mass="19961">MCTKRRTTRQTTHALSAHPLLMTSQFSRRGIAGRSQCGKTRVRPASHRRIHPTHHHRAPTHLHRNARQSRRSPLRTGNPAALRYPRRSDRPPRVGNAQERIRRLTQTLRRDNYAAGRALRLRVHPQDLEERMRPHNSLLQSEQRTTTTLIWTHKWSHRCSPIQPPTSFEK</sequence>
<dbReference type="EMBL" id="ML143578">
    <property type="protein sequence ID" value="TBU21760.1"/>
    <property type="molecule type" value="Genomic_DNA"/>
</dbReference>
<protein>
    <submittedName>
        <fullName evidence="2">Uncharacterized protein</fullName>
    </submittedName>
</protein>